<keyword evidence="4" id="KW-1185">Reference proteome</keyword>
<keyword evidence="2" id="KW-1133">Transmembrane helix</keyword>
<keyword evidence="2" id="KW-0472">Membrane</keyword>
<evidence type="ECO:0000313" key="3">
    <source>
        <dbReference type="EMBL" id="TVZ01668.1"/>
    </source>
</evidence>
<protein>
    <submittedName>
        <fullName evidence="3">Uncharacterized protein</fullName>
    </submittedName>
</protein>
<feature type="transmembrane region" description="Helical" evidence="2">
    <location>
        <begin position="293"/>
        <end position="313"/>
    </location>
</feature>
<dbReference type="EMBL" id="RPFW01000006">
    <property type="protein sequence ID" value="TVZ01668.1"/>
    <property type="molecule type" value="Genomic_DNA"/>
</dbReference>
<evidence type="ECO:0000256" key="2">
    <source>
        <dbReference type="SAM" id="Phobius"/>
    </source>
</evidence>
<feature type="compositionally biased region" description="Low complexity" evidence="1">
    <location>
        <begin position="259"/>
        <end position="275"/>
    </location>
</feature>
<reference evidence="3 4" key="1">
    <citation type="submission" date="2018-11" db="EMBL/GenBank/DDBJ databases">
        <title>Trebonia kvetii gen.nov., sp.nov., a novel acidophilic actinobacterium, and proposal of the new actinobacterial family Treboniaceae fam. nov.</title>
        <authorList>
            <person name="Rapoport D."/>
            <person name="Sagova-Mareckova M."/>
            <person name="Sedlacek I."/>
            <person name="Provaznik J."/>
            <person name="Kralova S."/>
            <person name="Pavlinic D."/>
            <person name="Benes V."/>
            <person name="Kopecky J."/>
        </authorList>
    </citation>
    <scope>NUCLEOTIDE SEQUENCE [LARGE SCALE GENOMIC DNA]</scope>
    <source>
        <strain evidence="3 4">15Tr583</strain>
    </source>
</reference>
<dbReference type="Proteomes" id="UP000460272">
    <property type="component" value="Unassembled WGS sequence"/>
</dbReference>
<dbReference type="AlphaFoldDB" id="A0A6P2BS36"/>
<sequence length="522" mass="54409">MSGDSFDANGEAHEALSTAVSSYGARVLGDPRILGNLVTDLLPDMPRERSLLVAAAEAGVAAELTQHVEGQHLDVETAIALVARSLTENRLLDPAASIWVSTEYAQALGYQVRPQAAPTVVHKVLAPTPTETVAPPQSPPVAPLPTVPPPPAKSEPSFTPAASSGGETRIDLRPAPRFTPAPPPPAAPRNPVPPAAVPPAAPPQDPWPPAPASAGDLWQQPTQASIQDPWAKAAAAPPAQPAPQPQNAWQQPAPPGPAQPGQAQPWPTPSSGAGSPPWPSVGGSGPRRPRRGLLLGGTIAVIIVLYLVIAAVAQTFPFSKATPKPSAGPKVVVSTTPAVIPSTTPPVIPSTTPPVVPSTTRPAGPSLAAGVKPLKVLLPTDIADASTECSTQTDIPWTNPGLVRALDCTAPDMAGGDIFGYQVDNNRDFAKAWANYNAWAKFGKSSSESCPPPSGQSQAGPIEWNNNNFPSRAGQVLECFTASKGEGVYVWTYPTENTFIIVQAPKSWSFSQLHEWWRVDAA</sequence>
<evidence type="ECO:0000256" key="1">
    <source>
        <dbReference type="SAM" id="MobiDB-lite"/>
    </source>
</evidence>
<evidence type="ECO:0000313" key="4">
    <source>
        <dbReference type="Proteomes" id="UP000460272"/>
    </source>
</evidence>
<feature type="compositionally biased region" description="Polar residues" evidence="1">
    <location>
        <begin position="156"/>
        <end position="166"/>
    </location>
</feature>
<organism evidence="3 4">
    <name type="scientific">Trebonia kvetii</name>
    <dbReference type="NCBI Taxonomy" id="2480626"/>
    <lineage>
        <taxon>Bacteria</taxon>
        <taxon>Bacillati</taxon>
        <taxon>Actinomycetota</taxon>
        <taxon>Actinomycetes</taxon>
        <taxon>Streptosporangiales</taxon>
        <taxon>Treboniaceae</taxon>
        <taxon>Trebonia</taxon>
    </lineage>
</organism>
<dbReference type="OrthoDB" id="10004840at2"/>
<gene>
    <name evidence="3" type="ORF">EAS64_29785</name>
</gene>
<feature type="region of interest" description="Disordered" evidence="1">
    <location>
        <begin position="129"/>
        <end position="286"/>
    </location>
</feature>
<feature type="compositionally biased region" description="Pro residues" evidence="1">
    <location>
        <begin position="177"/>
        <end position="211"/>
    </location>
</feature>
<proteinExistence type="predicted"/>
<comment type="caution">
    <text evidence="3">The sequence shown here is derived from an EMBL/GenBank/DDBJ whole genome shotgun (WGS) entry which is preliminary data.</text>
</comment>
<feature type="compositionally biased region" description="Pro residues" evidence="1">
    <location>
        <begin position="136"/>
        <end position="153"/>
    </location>
</feature>
<keyword evidence="2" id="KW-0812">Transmembrane</keyword>
<accession>A0A6P2BS36</accession>
<dbReference type="RefSeq" id="WP_145858440.1">
    <property type="nucleotide sequence ID" value="NZ_RPFW01000006.1"/>
</dbReference>
<name>A0A6P2BS36_9ACTN</name>